<gene>
    <name evidence="4" type="ORF">BJX66DRAFT_180297</name>
</gene>
<dbReference type="InterPro" id="IPR002110">
    <property type="entry name" value="Ankyrin_rpt"/>
</dbReference>
<dbReference type="Pfam" id="PF12796">
    <property type="entry name" value="Ank_2"/>
    <property type="match status" value="2"/>
</dbReference>
<sequence>MRLLEFPLEIFHMILAHTIVQGHAENFTQLQLVNKTFAREALNVVLSRRLFQRVGQWDPFVFKYLCSRALAPDAYHYYANRTVRQSTDWIVAQQSNEYSERDICYTLSRSAALCCNEILQKTLTNSTYECTEAQKQEGSHQSSDSVQHRLCTAACMGDLSLIQSLLVNGANVNAKSDIFGFALLNAAREGHTPIIQFLLESGVDSEGDTDQWTTESERNDVQGFIFPRMDKEPWTPLGAAAFAGHGAIIKLLLAPRYSLSSSTCSFFHAIIHAGRGGHVDILEMLLTTADFDAIPQKVKTRVLDSALKESASRGHLECMQLLLESGAPVDLSIPQEIEHTALWYAACHGHNEAIKLLLDRGADINEGFM</sequence>
<dbReference type="EMBL" id="JBFTWV010000004">
    <property type="protein sequence ID" value="KAL2800102.1"/>
    <property type="molecule type" value="Genomic_DNA"/>
</dbReference>
<dbReference type="Proteomes" id="UP001610563">
    <property type="component" value="Unassembled WGS sequence"/>
</dbReference>
<dbReference type="Gene3D" id="1.25.40.20">
    <property type="entry name" value="Ankyrin repeat-containing domain"/>
    <property type="match status" value="2"/>
</dbReference>
<protein>
    <submittedName>
        <fullName evidence="4">Ankyrin repeat-containing domain protein</fullName>
    </submittedName>
</protein>
<accession>A0ABR4GMF5</accession>
<dbReference type="PROSITE" id="PS50297">
    <property type="entry name" value="ANK_REP_REGION"/>
    <property type="match status" value="1"/>
</dbReference>
<keyword evidence="5" id="KW-1185">Reference proteome</keyword>
<evidence type="ECO:0000313" key="4">
    <source>
        <dbReference type="EMBL" id="KAL2800102.1"/>
    </source>
</evidence>
<evidence type="ECO:0000256" key="2">
    <source>
        <dbReference type="ARBA" id="ARBA00023043"/>
    </source>
</evidence>
<dbReference type="SMART" id="SM00248">
    <property type="entry name" value="ANK"/>
    <property type="match status" value="4"/>
</dbReference>
<keyword evidence="2 3" id="KW-0040">ANK repeat</keyword>
<dbReference type="PANTHER" id="PTHR24198:SF165">
    <property type="entry name" value="ANKYRIN REPEAT-CONTAINING PROTEIN-RELATED"/>
    <property type="match status" value="1"/>
</dbReference>
<evidence type="ECO:0000313" key="5">
    <source>
        <dbReference type="Proteomes" id="UP001610563"/>
    </source>
</evidence>
<reference evidence="4 5" key="1">
    <citation type="submission" date="2024-07" db="EMBL/GenBank/DDBJ databases">
        <title>Section-level genome sequencing and comparative genomics of Aspergillus sections Usti and Cavernicolus.</title>
        <authorList>
            <consortium name="Lawrence Berkeley National Laboratory"/>
            <person name="Nybo J.L."/>
            <person name="Vesth T.C."/>
            <person name="Theobald S."/>
            <person name="Frisvad J.C."/>
            <person name="Larsen T.O."/>
            <person name="Kjaerboelling I."/>
            <person name="Rothschild-Mancinelli K."/>
            <person name="Lyhne E.K."/>
            <person name="Kogle M.E."/>
            <person name="Barry K."/>
            <person name="Clum A."/>
            <person name="Na H."/>
            <person name="Ledsgaard L."/>
            <person name="Lin J."/>
            <person name="Lipzen A."/>
            <person name="Kuo A."/>
            <person name="Riley R."/>
            <person name="Mondo S."/>
            <person name="Labutti K."/>
            <person name="Haridas S."/>
            <person name="Pangalinan J."/>
            <person name="Salamov A.A."/>
            <person name="Simmons B.A."/>
            <person name="Magnuson J.K."/>
            <person name="Chen J."/>
            <person name="Drula E."/>
            <person name="Henrissat B."/>
            <person name="Wiebenga A."/>
            <person name="Lubbers R.J."/>
            <person name="Gomes A.C."/>
            <person name="Makela M.R."/>
            <person name="Stajich J."/>
            <person name="Grigoriev I.V."/>
            <person name="Mortensen U.H."/>
            <person name="De Vries R.P."/>
            <person name="Baker S.E."/>
            <person name="Andersen M.R."/>
        </authorList>
    </citation>
    <scope>NUCLEOTIDE SEQUENCE [LARGE SCALE GENOMIC DNA]</scope>
    <source>
        <strain evidence="4 5">CBS 209.92</strain>
    </source>
</reference>
<evidence type="ECO:0000256" key="1">
    <source>
        <dbReference type="ARBA" id="ARBA00022737"/>
    </source>
</evidence>
<organism evidence="4 5">
    <name type="scientific">Aspergillus keveii</name>
    <dbReference type="NCBI Taxonomy" id="714993"/>
    <lineage>
        <taxon>Eukaryota</taxon>
        <taxon>Fungi</taxon>
        <taxon>Dikarya</taxon>
        <taxon>Ascomycota</taxon>
        <taxon>Pezizomycotina</taxon>
        <taxon>Eurotiomycetes</taxon>
        <taxon>Eurotiomycetidae</taxon>
        <taxon>Eurotiales</taxon>
        <taxon>Aspergillaceae</taxon>
        <taxon>Aspergillus</taxon>
        <taxon>Aspergillus subgen. Nidulantes</taxon>
    </lineage>
</organism>
<dbReference type="PROSITE" id="PS50088">
    <property type="entry name" value="ANK_REPEAT"/>
    <property type="match status" value="1"/>
</dbReference>
<evidence type="ECO:0000256" key="3">
    <source>
        <dbReference type="PROSITE-ProRule" id="PRU00023"/>
    </source>
</evidence>
<dbReference type="InterPro" id="IPR036770">
    <property type="entry name" value="Ankyrin_rpt-contain_sf"/>
</dbReference>
<comment type="caution">
    <text evidence="4">The sequence shown here is derived from an EMBL/GenBank/DDBJ whole genome shotgun (WGS) entry which is preliminary data.</text>
</comment>
<proteinExistence type="predicted"/>
<dbReference type="PANTHER" id="PTHR24198">
    <property type="entry name" value="ANKYRIN REPEAT AND PROTEIN KINASE DOMAIN-CONTAINING PROTEIN"/>
    <property type="match status" value="1"/>
</dbReference>
<name>A0ABR4GMF5_9EURO</name>
<dbReference type="SUPFAM" id="SSF48403">
    <property type="entry name" value="Ankyrin repeat"/>
    <property type="match status" value="1"/>
</dbReference>
<feature type="repeat" description="ANK" evidence="3">
    <location>
        <begin position="337"/>
        <end position="365"/>
    </location>
</feature>
<keyword evidence="1" id="KW-0677">Repeat</keyword>